<dbReference type="GO" id="GO:0016740">
    <property type="term" value="F:transferase activity"/>
    <property type="evidence" value="ECO:0007669"/>
    <property type="project" value="UniProtKB-KW"/>
</dbReference>
<keyword evidence="2" id="KW-0808">Transferase</keyword>
<dbReference type="Proteomes" id="UP001290101">
    <property type="component" value="Unassembled WGS sequence"/>
</dbReference>
<dbReference type="InterPro" id="IPR050509">
    <property type="entry name" value="CoA-transferase_III"/>
</dbReference>
<gene>
    <name evidence="2" type="ORF">U2F25_28940</name>
</gene>
<feature type="region of interest" description="Disordered" evidence="1">
    <location>
        <begin position="336"/>
        <end position="355"/>
    </location>
</feature>
<evidence type="ECO:0000256" key="1">
    <source>
        <dbReference type="SAM" id="MobiDB-lite"/>
    </source>
</evidence>
<dbReference type="InterPro" id="IPR044855">
    <property type="entry name" value="CoA-Trfase_III_dom3_sf"/>
</dbReference>
<dbReference type="Gene3D" id="3.30.1540.10">
    <property type="entry name" value="formyl-coa transferase, domain 3"/>
    <property type="match status" value="1"/>
</dbReference>
<accession>A0ABU5JM45</accession>
<dbReference type="SUPFAM" id="SSF89796">
    <property type="entry name" value="CoA-transferase family III (CaiB/BaiF)"/>
    <property type="match status" value="1"/>
</dbReference>
<comment type="caution">
    <text evidence="2">The sequence shown here is derived from an EMBL/GenBank/DDBJ whole genome shotgun (WGS) entry which is preliminary data.</text>
</comment>
<dbReference type="InterPro" id="IPR003673">
    <property type="entry name" value="CoA-Trfase_fam_III"/>
</dbReference>
<proteinExistence type="predicted"/>
<reference evidence="2 3" key="1">
    <citation type="submission" date="2023-12" db="EMBL/GenBank/DDBJ databases">
        <title>Micromonospora sp. nov., isolated from Atacama Desert.</title>
        <authorList>
            <person name="Carro L."/>
            <person name="Golinska P."/>
            <person name="Klenk H.-P."/>
            <person name="Goodfellow M."/>
        </authorList>
    </citation>
    <scope>NUCLEOTIDE SEQUENCE [LARGE SCALE GENOMIC DNA]</scope>
    <source>
        <strain evidence="2 3">4G53</strain>
    </source>
</reference>
<dbReference type="EMBL" id="JAXOTQ010000046">
    <property type="protein sequence ID" value="MDZ5493444.1"/>
    <property type="molecule type" value="Genomic_DNA"/>
</dbReference>
<dbReference type="PANTHER" id="PTHR48228">
    <property type="entry name" value="SUCCINYL-COA--D-CITRAMALATE COA-TRANSFERASE"/>
    <property type="match status" value="1"/>
</dbReference>
<sequence>MTPAPLRGLRVVDLSQYIAGSVCGQLLADFGAEVTKVEPLGGDPSRALTGTAYGSLWFRSYNTGKQSVRLDLRDPDDRARLNELLADAHAVVSNFARRTRERLGLDAATLHRAYPELVVTTVSAYGADDPRTCFDSIAQAVSGFAAVNADEAGRPRISAGYPTDVFCGMYAGFSTAMALLDRPVRGVEIDVPMEEIAMTALAGPAFLSAAEAGTVPRGRGDRDAATCPSGIYPCADGFAYVYAGLDKHWALLRPLVDGPLGALSERLRDPGPFDAAVTAWTSRLCVAEVCKTLDALGVPAGPVLDPVTALAGITARRPGAVVALEADGEAVPQYPVTFNGQRPARTPAPAQEVTR</sequence>
<keyword evidence="3" id="KW-1185">Reference proteome</keyword>
<evidence type="ECO:0000313" key="2">
    <source>
        <dbReference type="EMBL" id="MDZ5493444.1"/>
    </source>
</evidence>
<name>A0ABU5JM45_9ACTN</name>
<organism evidence="2 3">
    <name type="scientific">Micromonospora sicca</name>
    <dbReference type="NCBI Taxonomy" id="2202420"/>
    <lineage>
        <taxon>Bacteria</taxon>
        <taxon>Bacillati</taxon>
        <taxon>Actinomycetota</taxon>
        <taxon>Actinomycetes</taxon>
        <taxon>Micromonosporales</taxon>
        <taxon>Micromonosporaceae</taxon>
        <taxon>Micromonospora</taxon>
    </lineage>
</organism>
<dbReference type="RefSeq" id="WP_322443036.1">
    <property type="nucleotide sequence ID" value="NZ_JAXOTQ010000046.1"/>
</dbReference>
<evidence type="ECO:0000313" key="3">
    <source>
        <dbReference type="Proteomes" id="UP001290101"/>
    </source>
</evidence>
<dbReference type="Pfam" id="PF02515">
    <property type="entry name" value="CoA_transf_3"/>
    <property type="match status" value="1"/>
</dbReference>
<dbReference type="InterPro" id="IPR023606">
    <property type="entry name" value="CoA-Trfase_III_dom_1_sf"/>
</dbReference>
<dbReference type="EC" id="2.8.3.-" evidence="2"/>
<dbReference type="Gene3D" id="3.40.50.10540">
    <property type="entry name" value="Crotonobetainyl-coa:carnitine coa-transferase, domain 1"/>
    <property type="match status" value="1"/>
</dbReference>
<protein>
    <submittedName>
        <fullName evidence="2">CoA transferase</fullName>
        <ecNumber evidence="2">2.8.3.-</ecNumber>
    </submittedName>
</protein>
<dbReference type="PANTHER" id="PTHR48228:SF7">
    <property type="entry name" value="FATTY ACYL-COA TRANSFERASE RV3272-RELATED"/>
    <property type="match status" value="1"/>
</dbReference>